<dbReference type="GO" id="GO:1902600">
    <property type="term" value="P:proton transmembrane transport"/>
    <property type="evidence" value="ECO:0007669"/>
    <property type="project" value="TreeGrafter"/>
</dbReference>
<dbReference type="InterPro" id="IPR004014">
    <property type="entry name" value="ATPase_P-typ_cation-transptr_N"/>
</dbReference>
<dbReference type="OrthoDB" id="3352408at2759"/>
<protein>
    <recommendedName>
        <fullName evidence="5">Cation-transporting P-type ATPase N-terminal domain-containing protein</fullName>
    </recommendedName>
</protein>
<dbReference type="InterPro" id="IPR001757">
    <property type="entry name" value="P_typ_ATPase"/>
</dbReference>
<dbReference type="PANTHER" id="PTHR43294:SF5">
    <property type="entry name" value="CATION-TRANSPORTING P-TYPE ATPASE N-TERMINAL DOMAIN-CONTAINING PROTEIN"/>
    <property type="match status" value="1"/>
</dbReference>
<dbReference type="GO" id="GO:0006883">
    <property type="term" value="P:intracellular sodium ion homeostasis"/>
    <property type="evidence" value="ECO:0007669"/>
    <property type="project" value="TreeGrafter"/>
</dbReference>
<dbReference type="Gene3D" id="1.20.1110.10">
    <property type="entry name" value="Calcium-transporting ATPase, transmembrane domain"/>
    <property type="match status" value="1"/>
</dbReference>
<sequence>MGKKKSKPKNVEEPDDLTNSRNLAISFTEHHLDVKQLASLFPKSRIKVDSPKNCVGLTDKDAKTRLEVDGPNRLEPPKEVSDLMLLAKQFLNVFWLIQVGAGILSLITYIMDPSVILNLYVAIMLFGIVVIMCLVQFCEEKKTLAVIRAFSQLLPPQCTVVRDGHALRVDAEQLVVGDIVLIKTGNRVPADVRILHSSDLKIETSSITGESEPVEYTSEPASASVDVFESCNVGFNGSFCVDGEGVGIVIKTGAQTIIGQIASLTTDQSRRKSTLDIEVERFVKIITVAALTLGTIVFTIGIIMTHFKDITQTFMNGFLVAIISTMPQGWH</sequence>
<dbReference type="InterPro" id="IPR050510">
    <property type="entry name" value="Cation_transp_ATPase_P-type"/>
</dbReference>
<dbReference type="InterPro" id="IPR023298">
    <property type="entry name" value="ATPase_P-typ_TM_dom_sf"/>
</dbReference>
<dbReference type="SUPFAM" id="SSF81653">
    <property type="entry name" value="Calcium ATPase, transduction domain A"/>
    <property type="match status" value="1"/>
</dbReference>
<dbReference type="InterPro" id="IPR008250">
    <property type="entry name" value="ATPase_P-typ_transduc_dom_A_sf"/>
</dbReference>
<organism evidence="6 7">
    <name type="scientific">Steinernema carpocapsae</name>
    <name type="common">Entomopathogenic nematode</name>
    <dbReference type="NCBI Taxonomy" id="34508"/>
    <lineage>
        <taxon>Eukaryota</taxon>
        <taxon>Metazoa</taxon>
        <taxon>Ecdysozoa</taxon>
        <taxon>Nematoda</taxon>
        <taxon>Chromadorea</taxon>
        <taxon>Rhabditida</taxon>
        <taxon>Tylenchina</taxon>
        <taxon>Panagrolaimomorpha</taxon>
        <taxon>Strongyloidoidea</taxon>
        <taxon>Steinernematidae</taxon>
        <taxon>Steinernema</taxon>
    </lineage>
</organism>
<dbReference type="GO" id="GO:0016887">
    <property type="term" value="F:ATP hydrolysis activity"/>
    <property type="evidence" value="ECO:0007669"/>
    <property type="project" value="InterPro"/>
</dbReference>
<dbReference type="SMART" id="SM00831">
    <property type="entry name" value="Cation_ATPase_N"/>
    <property type="match status" value="1"/>
</dbReference>
<comment type="caution">
    <text evidence="6">The sequence shown here is derived from an EMBL/GenBank/DDBJ whole genome shotgun (WGS) entry which is preliminary data.</text>
</comment>
<evidence type="ECO:0000256" key="2">
    <source>
        <dbReference type="ARBA" id="ARBA00022741"/>
    </source>
</evidence>
<gene>
    <name evidence="6" type="ORF">L596_013845</name>
</gene>
<dbReference type="Proteomes" id="UP000298663">
    <property type="component" value="Unassembled WGS sequence"/>
</dbReference>
<evidence type="ECO:0000313" key="6">
    <source>
        <dbReference type="EMBL" id="TKR89797.1"/>
    </source>
</evidence>
<dbReference type="Gene3D" id="2.70.150.10">
    <property type="entry name" value="Calcium-transporting ATPase, cytoplasmic transduction domain A"/>
    <property type="match status" value="1"/>
</dbReference>
<dbReference type="GO" id="GO:0005391">
    <property type="term" value="F:P-type sodium:potassium-exchanging transporter activity"/>
    <property type="evidence" value="ECO:0007669"/>
    <property type="project" value="TreeGrafter"/>
</dbReference>
<keyword evidence="4" id="KW-0812">Transmembrane</keyword>
<dbReference type="GO" id="GO:0005886">
    <property type="term" value="C:plasma membrane"/>
    <property type="evidence" value="ECO:0007669"/>
    <property type="project" value="TreeGrafter"/>
</dbReference>
<name>A0A4U5P1D5_STECR</name>
<dbReference type="PANTHER" id="PTHR43294">
    <property type="entry name" value="SODIUM/POTASSIUM-TRANSPORTING ATPASE SUBUNIT ALPHA"/>
    <property type="match status" value="1"/>
</dbReference>
<dbReference type="GO" id="GO:0036376">
    <property type="term" value="P:sodium ion export across plasma membrane"/>
    <property type="evidence" value="ECO:0007669"/>
    <property type="project" value="TreeGrafter"/>
</dbReference>
<evidence type="ECO:0000313" key="7">
    <source>
        <dbReference type="Proteomes" id="UP000298663"/>
    </source>
</evidence>
<keyword evidence="7" id="KW-1185">Reference proteome</keyword>
<proteinExistence type="predicted"/>
<evidence type="ECO:0000256" key="3">
    <source>
        <dbReference type="ARBA" id="ARBA00022840"/>
    </source>
</evidence>
<dbReference type="EMBL" id="AZBU02000003">
    <property type="protein sequence ID" value="TKR89797.1"/>
    <property type="molecule type" value="Genomic_DNA"/>
</dbReference>
<feature type="domain" description="Cation-transporting P-type ATPase N-terminal" evidence="5">
    <location>
        <begin position="28"/>
        <end position="110"/>
    </location>
</feature>
<keyword evidence="4" id="KW-0472">Membrane</keyword>
<reference evidence="6 7" key="2">
    <citation type="journal article" date="2019" name="G3 (Bethesda)">
        <title>Hybrid Assembly of the Genome of the Entomopathogenic Nematode Steinernema carpocapsae Identifies the X-Chromosome.</title>
        <authorList>
            <person name="Serra L."/>
            <person name="Macchietto M."/>
            <person name="Macias-Munoz A."/>
            <person name="McGill C.J."/>
            <person name="Rodriguez I.M."/>
            <person name="Rodriguez B."/>
            <person name="Murad R."/>
            <person name="Mortazavi A."/>
        </authorList>
    </citation>
    <scope>NUCLEOTIDE SEQUENCE [LARGE SCALE GENOMIC DNA]</scope>
    <source>
        <strain evidence="6 7">ALL</strain>
    </source>
</reference>
<keyword evidence="3" id="KW-0067">ATP-binding</keyword>
<evidence type="ECO:0000256" key="4">
    <source>
        <dbReference type="SAM" id="Phobius"/>
    </source>
</evidence>
<dbReference type="AlphaFoldDB" id="A0A4U5P1D5"/>
<feature type="transmembrane region" description="Helical" evidence="4">
    <location>
        <begin position="282"/>
        <end position="304"/>
    </location>
</feature>
<dbReference type="SUPFAM" id="SSF81665">
    <property type="entry name" value="Calcium ATPase, transmembrane domain M"/>
    <property type="match status" value="1"/>
</dbReference>
<keyword evidence="2" id="KW-0547">Nucleotide-binding</keyword>
<feature type="transmembrane region" description="Helical" evidence="4">
    <location>
        <begin position="90"/>
        <end position="111"/>
    </location>
</feature>
<dbReference type="NCBIfam" id="TIGR01494">
    <property type="entry name" value="ATPase_P-type"/>
    <property type="match status" value="1"/>
</dbReference>
<dbReference type="GO" id="GO:0005524">
    <property type="term" value="F:ATP binding"/>
    <property type="evidence" value="ECO:0007669"/>
    <property type="project" value="UniProtKB-KW"/>
</dbReference>
<dbReference type="GO" id="GO:1990573">
    <property type="term" value="P:potassium ion import across plasma membrane"/>
    <property type="evidence" value="ECO:0007669"/>
    <property type="project" value="TreeGrafter"/>
</dbReference>
<keyword evidence="4" id="KW-1133">Transmembrane helix</keyword>
<dbReference type="GO" id="GO:0030007">
    <property type="term" value="P:intracellular potassium ion homeostasis"/>
    <property type="evidence" value="ECO:0007669"/>
    <property type="project" value="TreeGrafter"/>
</dbReference>
<feature type="transmembrane region" description="Helical" evidence="4">
    <location>
        <begin position="117"/>
        <end position="138"/>
    </location>
</feature>
<evidence type="ECO:0000259" key="5">
    <source>
        <dbReference type="SMART" id="SM00831"/>
    </source>
</evidence>
<comment type="subcellular location">
    <subcellularLocation>
        <location evidence="1">Membrane</location>
        <topology evidence="1">Multi-pass membrane protein</topology>
    </subcellularLocation>
</comment>
<dbReference type="STRING" id="34508.A0A4U5P1D5"/>
<accession>A0A4U5P1D5</accession>
<dbReference type="Pfam" id="PF00690">
    <property type="entry name" value="Cation_ATPase_N"/>
    <property type="match status" value="1"/>
</dbReference>
<reference evidence="6 7" key="1">
    <citation type="journal article" date="2015" name="Genome Biol.">
        <title>Comparative genomics of Steinernema reveals deeply conserved gene regulatory networks.</title>
        <authorList>
            <person name="Dillman A.R."/>
            <person name="Macchietto M."/>
            <person name="Porter C.F."/>
            <person name="Rogers A."/>
            <person name="Williams B."/>
            <person name="Antoshechkin I."/>
            <person name="Lee M.M."/>
            <person name="Goodwin Z."/>
            <person name="Lu X."/>
            <person name="Lewis E.E."/>
            <person name="Goodrich-Blair H."/>
            <person name="Stock S.P."/>
            <person name="Adams B.J."/>
            <person name="Sternberg P.W."/>
            <person name="Mortazavi A."/>
        </authorList>
    </citation>
    <scope>NUCLEOTIDE SEQUENCE [LARGE SCALE GENOMIC DNA]</scope>
    <source>
        <strain evidence="6 7">ALL</strain>
    </source>
</reference>
<dbReference type="InterPro" id="IPR059000">
    <property type="entry name" value="ATPase_P-type_domA"/>
</dbReference>
<evidence type="ECO:0000256" key="1">
    <source>
        <dbReference type="ARBA" id="ARBA00004141"/>
    </source>
</evidence>
<dbReference type="Pfam" id="PF00122">
    <property type="entry name" value="E1-E2_ATPase"/>
    <property type="match status" value="1"/>
</dbReference>